<keyword evidence="4" id="KW-1185">Reference proteome</keyword>
<evidence type="ECO:0000313" key="3">
    <source>
        <dbReference type="EMBL" id="PRW56275.1"/>
    </source>
</evidence>
<feature type="coiled-coil region" evidence="1">
    <location>
        <begin position="169"/>
        <end position="252"/>
    </location>
</feature>
<evidence type="ECO:0000256" key="1">
    <source>
        <dbReference type="SAM" id="Coils"/>
    </source>
</evidence>
<sequence length="305" mass="32830">MAASSIEDLRSKLKGLADMLGGGAEPGVAVAVSVSPPRPKPRPATAAAPPAARHLPPPPRQFQPTVRPSSSVLQAANAHARDAPIGGLLAKYKDAEQAWLKEKGRLQMAVKAEQHRRVKAEGELRRVQDQLAYRLGEVKHLKEALRGRDGRITALEDSLRAYELEEGGERTAQETVRQAEAERDELRASMQELLARLSAANGVISKADDSMQALAAQLEEAVAARRLAEEEAAAARQEAESLREAVSDLQFRTGLLQQLSDLQLHQNDEKTATLRALLQSETLLDATGGSDVLAGSSDSEDGHSQ</sequence>
<feature type="compositionally biased region" description="Low complexity" evidence="2">
    <location>
        <begin position="43"/>
        <end position="54"/>
    </location>
</feature>
<feature type="region of interest" description="Disordered" evidence="2">
    <location>
        <begin position="29"/>
        <end position="78"/>
    </location>
</feature>
<dbReference type="OrthoDB" id="541553at2759"/>
<evidence type="ECO:0000256" key="2">
    <source>
        <dbReference type="SAM" id="MobiDB-lite"/>
    </source>
</evidence>
<gene>
    <name evidence="3" type="ORF">C2E21_4997</name>
</gene>
<reference evidence="3 4" key="1">
    <citation type="journal article" date="2018" name="Plant J.">
        <title>Genome sequences of Chlorella sorokiniana UTEX 1602 and Micractinium conductrix SAG 241.80: implications to maltose excretion by a green alga.</title>
        <authorList>
            <person name="Arriola M.B."/>
            <person name="Velmurugan N."/>
            <person name="Zhang Y."/>
            <person name="Plunkett M.H."/>
            <person name="Hondzo H."/>
            <person name="Barney B.M."/>
        </authorList>
    </citation>
    <scope>NUCLEOTIDE SEQUENCE [LARGE SCALE GENOMIC DNA]</scope>
    <source>
        <strain evidence="4">UTEX 1602</strain>
    </source>
</reference>
<dbReference type="EMBL" id="LHPG02000009">
    <property type="protein sequence ID" value="PRW56275.1"/>
    <property type="molecule type" value="Genomic_DNA"/>
</dbReference>
<feature type="compositionally biased region" description="Polar residues" evidence="2">
    <location>
        <begin position="62"/>
        <end position="74"/>
    </location>
</feature>
<dbReference type="Proteomes" id="UP000239899">
    <property type="component" value="Unassembled WGS sequence"/>
</dbReference>
<accession>A0A2P6TQG3</accession>
<keyword evidence="1" id="KW-0175">Coiled coil</keyword>
<organism evidence="3 4">
    <name type="scientific">Chlorella sorokiniana</name>
    <name type="common">Freshwater green alga</name>
    <dbReference type="NCBI Taxonomy" id="3076"/>
    <lineage>
        <taxon>Eukaryota</taxon>
        <taxon>Viridiplantae</taxon>
        <taxon>Chlorophyta</taxon>
        <taxon>core chlorophytes</taxon>
        <taxon>Trebouxiophyceae</taxon>
        <taxon>Chlorellales</taxon>
        <taxon>Chlorellaceae</taxon>
        <taxon>Chlorella clade</taxon>
        <taxon>Chlorella</taxon>
    </lineage>
</organism>
<comment type="caution">
    <text evidence="3">The sequence shown here is derived from an EMBL/GenBank/DDBJ whole genome shotgun (WGS) entry which is preliminary data.</text>
</comment>
<dbReference type="AlphaFoldDB" id="A0A2P6TQG3"/>
<name>A0A2P6TQG3_CHLSO</name>
<protein>
    <submittedName>
        <fullName evidence="3">Spindle pole body associated</fullName>
    </submittedName>
</protein>
<proteinExistence type="predicted"/>
<evidence type="ECO:0000313" key="4">
    <source>
        <dbReference type="Proteomes" id="UP000239899"/>
    </source>
</evidence>